<dbReference type="SUPFAM" id="SSF47473">
    <property type="entry name" value="EF-hand"/>
    <property type="match status" value="1"/>
</dbReference>
<dbReference type="RefSeq" id="XP_024323196.1">
    <property type="nucleotide sequence ID" value="XM_024468829.1"/>
</dbReference>
<gene>
    <name evidence="5" type="ORF">VC83_05205</name>
</gene>
<feature type="domain" description="EF-hand" evidence="4">
    <location>
        <begin position="147"/>
        <end position="182"/>
    </location>
</feature>
<proteinExistence type="predicted"/>
<evidence type="ECO:0000313" key="5">
    <source>
        <dbReference type="EMBL" id="OAF57910.1"/>
    </source>
</evidence>
<dbReference type="eggNOG" id="KOG0031">
    <property type="taxonomic scope" value="Eukaryota"/>
</dbReference>
<evidence type="ECO:0000256" key="3">
    <source>
        <dbReference type="SAM" id="MobiDB-lite"/>
    </source>
</evidence>
<dbReference type="GeneID" id="36288272"/>
<dbReference type="SMART" id="SM00054">
    <property type="entry name" value="EFh"/>
    <property type="match status" value="2"/>
</dbReference>
<dbReference type="PANTHER" id="PTHR23049">
    <property type="entry name" value="MYOSIN REGULATORY LIGHT CHAIN 2"/>
    <property type="match status" value="1"/>
</dbReference>
<dbReference type="PROSITE" id="PS50222">
    <property type="entry name" value="EF_HAND_2"/>
    <property type="match status" value="2"/>
</dbReference>
<dbReference type="OrthoDB" id="429467at2759"/>
<organism evidence="5">
    <name type="scientific">Pseudogymnoascus destructans</name>
    <dbReference type="NCBI Taxonomy" id="655981"/>
    <lineage>
        <taxon>Eukaryota</taxon>
        <taxon>Fungi</taxon>
        <taxon>Dikarya</taxon>
        <taxon>Ascomycota</taxon>
        <taxon>Pezizomycotina</taxon>
        <taxon>Leotiomycetes</taxon>
        <taxon>Thelebolales</taxon>
        <taxon>Thelebolaceae</taxon>
        <taxon>Pseudogymnoascus</taxon>
    </lineage>
</organism>
<dbReference type="VEuPathDB" id="FungiDB:GMDG_00347"/>
<evidence type="ECO:0000256" key="1">
    <source>
        <dbReference type="ARBA" id="ARBA00022737"/>
    </source>
</evidence>
<evidence type="ECO:0000256" key="2">
    <source>
        <dbReference type="ARBA" id="ARBA00022837"/>
    </source>
</evidence>
<dbReference type="InterPro" id="IPR011992">
    <property type="entry name" value="EF-hand-dom_pair"/>
</dbReference>
<protein>
    <recommendedName>
        <fullName evidence="4">EF-hand domain-containing protein</fullName>
    </recommendedName>
</protein>
<dbReference type="AlphaFoldDB" id="A0A177A866"/>
<keyword evidence="2" id="KW-0106">Calcium</keyword>
<dbReference type="Proteomes" id="UP000077154">
    <property type="component" value="Unassembled WGS sequence"/>
</dbReference>
<reference evidence="5" key="1">
    <citation type="submission" date="2016-03" db="EMBL/GenBank/DDBJ databases">
        <title>Updated assembly of Pseudogymnoascus destructans, the fungus causing white-nose syndrome of bats.</title>
        <authorList>
            <person name="Palmer J.M."/>
            <person name="Drees K.P."/>
            <person name="Foster J.T."/>
            <person name="Lindner D.L."/>
        </authorList>
    </citation>
    <scope>NUCLEOTIDE SEQUENCE [LARGE SCALE GENOMIC DNA]</scope>
    <source>
        <strain evidence="5">20631-21</strain>
    </source>
</reference>
<feature type="region of interest" description="Disordered" evidence="3">
    <location>
        <begin position="1"/>
        <end position="147"/>
    </location>
</feature>
<dbReference type="InterPro" id="IPR050403">
    <property type="entry name" value="Myosin_RLC"/>
</dbReference>
<dbReference type="Gene3D" id="1.10.238.10">
    <property type="entry name" value="EF-hand"/>
    <property type="match status" value="1"/>
</dbReference>
<dbReference type="EMBL" id="KV441398">
    <property type="protein sequence ID" value="OAF57910.1"/>
    <property type="molecule type" value="Genomic_DNA"/>
</dbReference>
<evidence type="ECO:0000259" key="4">
    <source>
        <dbReference type="PROSITE" id="PS50222"/>
    </source>
</evidence>
<dbReference type="PROSITE" id="PS00018">
    <property type="entry name" value="EF_HAND_1"/>
    <property type="match status" value="2"/>
</dbReference>
<dbReference type="InterPro" id="IPR018247">
    <property type="entry name" value="EF_Hand_1_Ca_BS"/>
</dbReference>
<feature type="compositionally biased region" description="Polar residues" evidence="3">
    <location>
        <begin position="111"/>
        <end position="134"/>
    </location>
</feature>
<keyword evidence="1" id="KW-0677">Repeat</keyword>
<dbReference type="GO" id="GO:0005509">
    <property type="term" value="F:calcium ion binding"/>
    <property type="evidence" value="ECO:0007669"/>
    <property type="project" value="InterPro"/>
</dbReference>
<accession>A0A177A866</accession>
<dbReference type="InterPro" id="IPR002048">
    <property type="entry name" value="EF_hand_dom"/>
</dbReference>
<name>A0A177A866_9PEZI</name>
<feature type="compositionally biased region" description="Polar residues" evidence="3">
    <location>
        <begin position="33"/>
        <end position="71"/>
    </location>
</feature>
<sequence>MAAQASYKPSPLYFNSPRTSPFRRPESPASPSPLRNSTNAPLNGPASSPSKQINTPSKLHSSISTPSTDTWTPRGLAPVTTPRREPERSPTRGAESNPRSGAMLTDRFESQIRSSPLKTESSPQISRSAHTSRNMPDANALSKLQPGQVRELREGFQILDRDSDGIVNREDVADMLTQLGLPASASDLSSFFPPSQSQTMMMATFLTQISTMLANLSPSDELLNAFAAFDDDDSGQVDLAEIKDALLHTAPEAGEEMLTAREVDRVMSGFSGRRAFGKTMVAGKRGEVFKYQDFVSSVSGGNSKDNKEGRDD</sequence>
<feature type="domain" description="EF-hand" evidence="4">
    <location>
        <begin position="217"/>
        <end position="252"/>
    </location>
</feature>